<keyword evidence="1" id="KW-0812">Transmembrane</keyword>
<name>A0A5B0WXR9_9GAMM</name>
<gene>
    <name evidence="2" type="ORF">F0M18_09980</name>
</gene>
<dbReference type="AlphaFoldDB" id="A0A5B0WXR9"/>
<keyword evidence="3" id="KW-1185">Reference proteome</keyword>
<evidence type="ECO:0000256" key="1">
    <source>
        <dbReference type="SAM" id="Phobius"/>
    </source>
</evidence>
<feature type="transmembrane region" description="Helical" evidence="1">
    <location>
        <begin position="161"/>
        <end position="180"/>
    </location>
</feature>
<accession>A0A5B0WXR9</accession>
<dbReference type="Pfam" id="PF14248">
    <property type="entry name" value="DUF4345"/>
    <property type="match status" value="1"/>
</dbReference>
<reference evidence="2 3" key="1">
    <citation type="submission" date="2019-09" db="EMBL/GenBank/DDBJ databases">
        <authorList>
            <person name="Chen X.-Y."/>
        </authorList>
    </citation>
    <scope>NUCLEOTIDE SEQUENCE [LARGE SCALE GENOMIC DNA]</scope>
    <source>
        <strain evidence="2 3">NY5</strain>
    </source>
</reference>
<dbReference type="Proteomes" id="UP000323708">
    <property type="component" value="Unassembled WGS sequence"/>
</dbReference>
<sequence>MAAAQGIVGADAPSLLMGIRIGRGARPHSLPGQARGARHRTMLFARTLASLVHTFRITGSSMAVLAEWLPRIGAVFTILLGLVGFFRPQLITASQQIELGSPMAASEARVVFGGLHLGAGAMALLLHDPAVYLTLGAAWSMGLLARFYSMIADKTSLQHSLPGIVVDAVMAGLFLGGHLLSSAS</sequence>
<organism evidence="2 3">
    <name type="scientific">Pseudohalioglobus sediminis</name>
    <dbReference type="NCBI Taxonomy" id="2606449"/>
    <lineage>
        <taxon>Bacteria</taxon>
        <taxon>Pseudomonadati</taxon>
        <taxon>Pseudomonadota</taxon>
        <taxon>Gammaproteobacteria</taxon>
        <taxon>Cellvibrionales</taxon>
        <taxon>Halieaceae</taxon>
        <taxon>Pseudohalioglobus</taxon>
    </lineage>
</organism>
<feature type="transmembrane region" description="Helical" evidence="1">
    <location>
        <begin position="68"/>
        <end position="86"/>
    </location>
</feature>
<feature type="transmembrane region" description="Helical" evidence="1">
    <location>
        <begin position="131"/>
        <end position="149"/>
    </location>
</feature>
<keyword evidence="1" id="KW-0472">Membrane</keyword>
<dbReference type="InterPro" id="IPR025597">
    <property type="entry name" value="DUF4345"/>
</dbReference>
<proteinExistence type="predicted"/>
<dbReference type="EMBL" id="VTUX01000004">
    <property type="protein sequence ID" value="KAA1191850.1"/>
    <property type="molecule type" value="Genomic_DNA"/>
</dbReference>
<protein>
    <submittedName>
        <fullName evidence="2">DUF4345 domain-containing protein</fullName>
    </submittedName>
</protein>
<comment type="caution">
    <text evidence="2">The sequence shown here is derived from an EMBL/GenBank/DDBJ whole genome shotgun (WGS) entry which is preliminary data.</text>
</comment>
<evidence type="ECO:0000313" key="2">
    <source>
        <dbReference type="EMBL" id="KAA1191850.1"/>
    </source>
</evidence>
<keyword evidence="1" id="KW-1133">Transmembrane helix</keyword>
<evidence type="ECO:0000313" key="3">
    <source>
        <dbReference type="Proteomes" id="UP000323708"/>
    </source>
</evidence>